<evidence type="ECO:0000313" key="4">
    <source>
        <dbReference type="EMBL" id="VVB01771.1"/>
    </source>
</evidence>
<name>A0A565BJJ7_9BRAS</name>
<feature type="repeat" description="PPR" evidence="3">
    <location>
        <begin position="313"/>
        <end position="347"/>
    </location>
</feature>
<dbReference type="InterPro" id="IPR002885">
    <property type="entry name" value="PPR_rpt"/>
</dbReference>
<feature type="repeat" description="PPR" evidence="3">
    <location>
        <begin position="348"/>
        <end position="382"/>
    </location>
</feature>
<protein>
    <recommendedName>
        <fullName evidence="6">Pentacotripeptide-repeat region of PRORP domain-containing protein</fullName>
    </recommendedName>
</protein>
<dbReference type="InterPro" id="IPR050667">
    <property type="entry name" value="PPR-containing_protein"/>
</dbReference>
<keyword evidence="2" id="KW-0677">Repeat</keyword>
<dbReference type="Pfam" id="PF01535">
    <property type="entry name" value="PPR"/>
    <property type="match status" value="2"/>
</dbReference>
<sequence>MTLQSFLKTLKTAKRTYPFSVYKLLIYSSSINQSLEFDSPKKPLFDLNLSTFRRILSDPFIKSWKCVSLFHFVLENPSLFSFQPDLNTHLSLTFRLLSERKFSDALKLLKPVAVDDILRYPFLAIASTVVGQCGFETKLASRFFNSMLMVYSDNGKFDQVVEVFEYMKNNEVKIDDKTCTLHLLNLKKSHQVELACDFFRLMLGSGTDVVSVYSLTVLVSALCCSGEVPRARELVEGTGIKPNIVTFKSMIDSCVKRWNFQELDLILNLMDKESVTLDLDSYKVLIDGFTSYGKLEEAERLVSTMHDKKLRVETYLYNLIMNGYSRFGQVEKAFELQSKMSSRGVTPNGDTYWGLMNGLCKAGKVYEAMRLLKELRLNEFQIDEAMYVILTEGCYKAGMIDKALEVMAEMIREGFIPDATIFEKLADALFEENRAEAQMMVTFVVKRGIKPKSCFDLVRNKDVVVGEKQLSTVLLPKE</sequence>
<dbReference type="Pfam" id="PF13812">
    <property type="entry name" value="PPR_3"/>
    <property type="match status" value="1"/>
</dbReference>
<dbReference type="Gene3D" id="1.25.40.10">
    <property type="entry name" value="Tetratricopeptide repeat domain"/>
    <property type="match status" value="3"/>
</dbReference>
<dbReference type="GO" id="GO:0005739">
    <property type="term" value="C:mitochondrion"/>
    <property type="evidence" value="ECO:0007669"/>
    <property type="project" value="GOC"/>
</dbReference>
<evidence type="ECO:0000256" key="1">
    <source>
        <dbReference type="ARBA" id="ARBA00007626"/>
    </source>
</evidence>
<evidence type="ECO:0000313" key="5">
    <source>
        <dbReference type="Proteomes" id="UP000489600"/>
    </source>
</evidence>
<comment type="similarity">
    <text evidence="1">Belongs to the PPR family. P subfamily.</text>
</comment>
<dbReference type="EMBL" id="CABITT030000004">
    <property type="protein sequence ID" value="VVB01771.1"/>
    <property type="molecule type" value="Genomic_DNA"/>
</dbReference>
<feature type="repeat" description="PPR" evidence="3">
    <location>
        <begin position="278"/>
        <end position="312"/>
    </location>
</feature>
<dbReference type="OrthoDB" id="185373at2759"/>
<dbReference type="NCBIfam" id="TIGR00756">
    <property type="entry name" value="PPR"/>
    <property type="match status" value="5"/>
</dbReference>
<evidence type="ECO:0000256" key="2">
    <source>
        <dbReference type="ARBA" id="ARBA00022737"/>
    </source>
</evidence>
<dbReference type="Pfam" id="PF13041">
    <property type="entry name" value="PPR_2"/>
    <property type="match status" value="1"/>
</dbReference>
<dbReference type="AlphaFoldDB" id="A0A565BJJ7"/>
<accession>A0A565BJJ7</accession>
<comment type="caution">
    <text evidence="4">The sequence shown here is derived from an EMBL/GenBank/DDBJ whole genome shotgun (WGS) entry which is preliminary data.</text>
</comment>
<feature type="repeat" description="PPR" evidence="3">
    <location>
        <begin position="383"/>
        <end position="417"/>
    </location>
</feature>
<dbReference type="GO" id="GO:0000963">
    <property type="term" value="P:mitochondrial RNA processing"/>
    <property type="evidence" value="ECO:0007669"/>
    <property type="project" value="UniProtKB-ARBA"/>
</dbReference>
<reference evidence="4" key="1">
    <citation type="submission" date="2019-07" db="EMBL/GenBank/DDBJ databases">
        <authorList>
            <person name="Dittberner H."/>
        </authorList>
    </citation>
    <scope>NUCLEOTIDE SEQUENCE [LARGE SCALE GENOMIC DNA]</scope>
</reference>
<dbReference type="InterPro" id="IPR011990">
    <property type="entry name" value="TPR-like_helical_dom_sf"/>
</dbReference>
<proteinExistence type="inferred from homology"/>
<organism evidence="4 5">
    <name type="scientific">Arabis nemorensis</name>
    <dbReference type="NCBI Taxonomy" id="586526"/>
    <lineage>
        <taxon>Eukaryota</taxon>
        <taxon>Viridiplantae</taxon>
        <taxon>Streptophyta</taxon>
        <taxon>Embryophyta</taxon>
        <taxon>Tracheophyta</taxon>
        <taxon>Spermatophyta</taxon>
        <taxon>Magnoliopsida</taxon>
        <taxon>eudicotyledons</taxon>
        <taxon>Gunneridae</taxon>
        <taxon>Pentapetalae</taxon>
        <taxon>rosids</taxon>
        <taxon>malvids</taxon>
        <taxon>Brassicales</taxon>
        <taxon>Brassicaceae</taxon>
        <taxon>Arabideae</taxon>
        <taxon>Arabis</taxon>
    </lineage>
</organism>
<dbReference type="Proteomes" id="UP000489600">
    <property type="component" value="Unassembled WGS sequence"/>
</dbReference>
<dbReference type="FunFam" id="1.25.40.10:FF:002289">
    <property type="entry name" value="Pentatricopeptide repeat-containing protein At2g28050"/>
    <property type="match status" value="1"/>
</dbReference>
<dbReference type="PANTHER" id="PTHR47939:SF3">
    <property type="entry name" value="REPEAT-CONTAINING PROTEIN, PUTATIVE-RELATED"/>
    <property type="match status" value="1"/>
</dbReference>
<evidence type="ECO:0000256" key="3">
    <source>
        <dbReference type="PROSITE-ProRule" id="PRU00708"/>
    </source>
</evidence>
<gene>
    <name evidence="4" type="ORF">ANE_LOCUS12215</name>
</gene>
<feature type="repeat" description="PPR" evidence="3">
    <location>
        <begin position="140"/>
        <end position="174"/>
    </location>
</feature>
<dbReference type="PANTHER" id="PTHR47939">
    <property type="entry name" value="MEMBRANE-ASSOCIATED SALT-INDUCIBLE PROTEIN-LIKE"/>
    <property type="match status" value="1"/>
</dbReference>
<dbReference type="PROSITE" id="PS51375">
    <property type="entry name" value="PPR"/>
    <property type="match status" value="5"/>
</dbReference>
<evidence type="ECO:0008006" key="6">
    <source>
        <dbReference type="Google" id="ProtNLM"/>
    </source>
</evidence>
<keyword evidence="5" id="KW-1185">Reference proteome</keyword>